<dbReference type="Proteomes" id="UP000004959">
    <property type="component" value="Chromosome"/>
</dbReference>
<dbReference type="NCBIfam" id="TIGR04092">
    <property type="entry name" value="LTA_DltD"/>
    <property type="match status" value="1"/>
</dbReference>
<dbReference type="PIRSF" id="PIRSF021438">
    <property type="entry name" value="DltD"/>
    <property type="match status" value="1"/>
</dbReference>
<dbReference type="PANTHER" id="PTHR40039">
    <property type="entry name" value="PROTEIN DLTD"/>
    <property type="match status" value="1"/>
</dbReference>
<dbReference type="PANTHER" id="PTHR40039:SF1">
    <property type="entry name" value="PROTEIN DLTD"/>
    <property type="match status" value="1"/>
</dbReference>
<keyword evidence="1" id="KW-1003">Cell membrane</keyword>
<name>G9WHY1_9LACO</name>
<accession>G9WHY1</accession>
<gene>
    <name evidence="3" type="ORF">OKIT_0757</name>
</gene>
<comment type="caution">
    <text evidence="3">The sequence shown here is derived from an EMBL/GenBank/DDBJ whole genome shotgun (WGS) entry which is preliminary data.</text>
</comment>
<dbReference type="PATRIC" id="fig|1045004.4.peg.759"/>
<evidence type="ECO:0000256" key="1">
    <source>
        <dbReference type="PIRNR" id="PIRNR021438"/>
    </source>
</evidence>
<proteinExistence type="inferred from homology"/>
<dbReference type="STRING" id="336988.NT96_08555"/>
<feature type="transmembrane region" description="Helical" evidence="2">
    <location>
        <begin position="12"/>
        <end position="29"/>
    </location>
</feature>
<reference evidence="3 4" key="1">
    <citation type="journal article" date="2012" name="PLoS ONE">
        <title>Functional divergence in the genus oenococcus as predicted by genome sequencing of the newly-described species, Oenococcus kitaharae.</title>
        <authorList>
            <person name="Borneman A.R."/>
            <person name="McCarthy J.M."/>
            <person name="Chambers P.J."/>
            <person name="Bartowsky E.J."/>
        </authorList>
    </citation>
    <scope>NUCLEOTIDE SEQUENCE [LARGE SCALE GENOMIC DNA]</scope>
    <source>
        <strain evidence="4">DSM17330</strain>
    </source>
</reference>
<evidence type="ECO:0000313" key="4">
    <source>
        <dbReference type="Proteomes" id="UP000004959"/>
    </source>
</evidence>
<dbReference type="UniPathway" id="UPA00556"/>
<comment type="similarity">
    <text evidence="1">Belongs to the DltD family.</text>
</comment>
<dbReference type="OrthoDB" id="1700484at2"/>
<sequence length="429" mass="50385">MGKKLWRIFGPVLLAVAILLVLLFAPFNYSHFSSKDEQRAAVALNSVVFKNQQLKKQALSDQHMRYIPFFGSSEWERMDAFHPSVLAVKYQRSYRPFLLGRRGTQSLTQYFGMQTILPQLQNKQAVFVISPQWFDHVGAEPAAFDFYFSNLQGADWLCRAKNTAVDRYAARRFLTLQGKGRKDDLAAMYRRIAQGKALTPFQKWEIRTRKNVLEHEDELFSNFHINDNYDRRILKQSQYLPKKFSYGRLSRIAGRMAARGSSNNAFGISNRFYRSKIRPIGVRRLRGVQRRASYLRSPEYGDLQLLLTQFAQSNINVMIVIPPVNHKWAAYTGLKEARYQRAVRKIKYQLHQQSFNQVLDLSKDGNQPYFMEDTIHLGWRGWLAFDKGVYPFLTKKQKQPHYRINNRFLSKKWQQLRFTESDARKLIKK</sequence>
<dbReference type="AlphaFoldDB" id="G9WHY1"/>
<organism evidence="3 4">
    <name type="scientific">Oenococcus kitaharae DSM 17330</name>
    <dbReference type="NCBI Taxonomy" id="1045004"/>
    <lineage>
        <taxon>Bacteria</taxon>
        <taxon>Bacillati</taxon>
        <taxon>Bacillota</taxon>
        <taxon>Bacilli</taxon>
        <taxon>Lactobacillales</taxon>
        <taxon>Lactobacillaceae</taxon>
        <taxon>Oenococcus</taxon>
    </lineage>
</organism>
<dbReference type="Pfam" id="PF04914">
    <property type="entry name" value="DltD"/>
    <property type="match status" value="1"/>
</dbReference>
<comment type="pathway">
    <text evidence="1">Cell wall biogenesis; lipoteichoic acid biosynthesis.</text>
</comment>
<dbReference type="eggNOG" id="COG3966">
    <property type="taxonomic scope" value="Bacteria"/>
</dbReference>
<dbReference type="RefSeq" id="WP_007745440.1">
    <property type="nucleotide sequence ID" value="NZ_CM001398.1"/>
</dbReference>
<dbReference type="InterPro" id="IPR023896">
    <property type="entry name" value="LTA_DltD"/>
</dbReference>
<dbReference type="HOGENOM" id="CLU_050505_0_0_9"/>
<dbReference type="EMBL" id="AFVZ01000001">
    <property type="protein sequence ID" value="EHN58866.1"/>
    <property type="molecule type" value="Genomic_DNA"/>
</dbReference>
<protein>
    <recommendedName>
        <fullName evidence="1">Protein DltD</fullName>
    </recommendedName>
</protein>
<dbReference type="InterPro" id="IPR006998">
    <property type="entry name" value="DltD"/>
</dbReference>
<keyword evidence="4" id="KW-1185">Reference proteome</keyword>
<dbReference type="GO" id="GO:0005886">
    <property type="term" value="C:plasma membrane"/>
    <property type="evidence" value="ECO:0007669"/>
    <property type="project" value="UniProtKB-UniRule"/>
</dbReference>
<evidence type="ECO:0000256" key="2">
    <source>
        <dbReference type="SAM" id="Phobius"/>
    </source>
</evidence>
<keyword evidence="2" id="KW-0812">Transmembrane</keyword>
<keyword evidence="1 2" id="KW-0472">Membrane</keyword>
<evidence type="ECO:0000313" key="3">
    <source>
        <dbReference type="EMBL" id="EHN58866.1"/>
    </source>
</evidence>
<keyword evidence="2" id="KW-1133">Transmembrane helix</keyword>
<dbReference type="GO" id="GO:0070395">
    <property type="term" value="P:lipoteichoic acid biosynthetic process"/>
    <property type="evidence" value="ECO:0007669"/>
    <property type="project" value="UniProtKB-UniRule"/>
</dbReference>